<organism evidence="2 3">
    <name type="scientific">Mytilus edulis</name>
    <name type="common">Blue mussel</name>
    <dbReference type="NCBI Taxonomy" id="6550"/>
    <lineage>
        <taxon>Eukaryota</taxon>
        <taxon>Metazoa</taxon>
        <taxon>Spiralia</taxon>
        <taxon>Lophotrochozoa</taxon>
        <taxon>Mollusca</taxon>
        <taxon>Bivalvia</taxon>
        <taxon>Autobranchia</taxon>
        <taxon>Pteriomorphia</taxon>
        <taxon>Mytilida</taxon>
        <taxon>Mytiloidea</taxon>
        <taxon>Mytilidae</taxon>
        <taxon>Mytilinae</taxon>
        <taxon>Mytilus</taxon>
    </lineage>
</organism>
<feature type="region of interest" description="Disordered" evidence="1">
    <location>
        <begin position="1"/>
        <end position="24"/>
    </location>
</feature>
<dbReference type="EMBL" id="CAJPWZ010002785">
    <property type="protein sequence ID" value="CAG2245748.1"/>
    <property type="molecule type" value="Genomic_DNA"/>
</dbReference>
<protein>
    <submittedName>
        <fullName evidence="2">Uncharacterized protein</fullName>
    </submittedName>
</protein>
<sequence>MIREEEEVYEDAQEYVQHGEGVPRDMEYELVEENGDETCSTPKVVNSIPEKDRAKKVKQWDLHTDSSVERAIGIFWYVDSDTLLRESGESVISDAGRKAKGHADTILGSSRSQNSTASAINDFVHVAFCGIPRCICRDKQQKFNEHYFKAVHDSAVLATKCDNMNWSSQNFNHSENSRSA</sequence>
<accession>A0A8S3UJK0</accession>
<evidence type="ECO:0000313" key="3">
    <source>
        <dbReference type="Proteomes" id="UP000683360"/>
    </source>
</evidence>
<evidence type="ECO:0000256" key="1">
    <source>
        <dbReference type="SAM" id="MobiDB-lite"/>
    </source>
</evidence>
<dbReference type="Proteomes" id="UP000683360">
    <property type="component" value="Unassembled WGS sequence"/>
</dbReference>
<feature type="compositionally biased region" description="Acidic residues" evidence="1">
    <location>
        <begin position="1"/>
        <end position="13"/>
    </location>
</feature>
<reference evidence="2" key="1">
    <citation type="submission" date="2021-03" db="EMBL/GenBank/DDBJ databases">
        <authorList>
            <person name="Bekaert M."/>
        </authorList>
    </citation>
    <scope>NUCLEOTIDE SEQUENCE</scope>
</reference>
<comment type="caution">
    <text evidence="2">The sequence shown here is derived from an EMBL/GenBank/DDBJ whole genome shotgun (WGS) entry which is preliminary data.</text>
</comment>
<gene>
    <name evidence="2" type="ORF">MEDL_57743</name>
</gene>
<evidence type="ECO:0000313" key="2">
    <source>
        <dbReference type="EMBL" id="CAG2245748.1"/>
    </source>
</evidence>
<proteinExistence type="predicted"/>
<dbReference type="AlphaFoldDB" id="A0A8S3UJK0"/>
<name>A0A8S3UJK0_MYTED</name>
<keyword evidence="3" id="KW-1185">Reference proteome</keyword>